<name>A0A811Y332_NYCPR</name>
<evidence type="ECO:0000313" key="1">
    <source>
        <dbReference type="EMBL" id="CAD7672060.1"/>
    </source>
</evidence>
<reference evidence="1" key="1">
    <citation type="submission" date="2020-12" db="EMBL/GenBank/DDBJ databases">
        <authorList>
            <consortium name="Molecular Ecology Group"/>
        </authorList>
    </citation>
    <scope>NUCLEOTIDE SEQUENCE</scope>
    <source>
        <strain evidence="1">TBG_1078</strain>
    </source>
</reference>
<comment type="caution">
    <text evidence="1">The sequence shown here is derived from an EMBL/GenBank/DDBJ whole genome shotgun (WGS) entry which is preliminary data.</text>
</comment>
<accession>A0A811Y332</accession>
<dbReference type="Proteomes" id="UP000645828">
    <property type="component" value="Unassembled WGS sequence"/>
</dbReference>
<sequence>MMREKNGMYSSVTLNTFTLLCSHYQHPSPELFHLSQLKLCPLNYNSSLLLWKCLEELSPVEIGA</sequence>
<protein>
    <submittedName>
        <fullName evidence="1">(raccoon dog) hypothetical protein</fullName>
    </submittedName>
</protein>
<dbReference type="AlphaFoldDB" id="A0A811Y332"/>
<dbReference type="EMBL" id="CAJHUB010000664">
    <property type="protein sequence ID" value="CAD7672060.1"/>
    <property type="molecule type" value="Genomic_DNA"/>
</dbReference>
<keyword evidence="2" id="KW-1185">Reference proteome</keyword>
<organism evidence="1 2">
    <name type="scientific">Nyctereutes procyonoides</name>
    <name type="common">Raccoon dog</name>
    <name type="synonym">Canis procyonoides</name>
    <dbReference type="NCBI Taxonomy" id="34880"/>
    <lineage>
        <taxon>Eukaryota</taxon>
        <taxon>Metazoa</taxon>
        <taxon>Chordata</taxon>
        <taxon>Craniata</taxon>
        <taxon>Vertebrata</taxon>
        <taxon>Euteleostomi</taxon>
        <taxon>Mammalia</taxon>
        <taxon>Eutheria</taxon>
        <taxon>Laurasiatheria</taxon>
        <taxon>Carnivora</taxon>
        <taxon>Caniformia</taxon>
        <taxon>Canidae</taxon>
        <taxon>Nyctereutes</taxon>
    </lineage>
</organism>
<evidence type="ECO:0000313" key="2">
    <source>
        <dbReference type="Proteomes" id="UP000645828"/>
    </source>
</evidence>
<gene>
    <name evidence="1" type="ORF">NYPRO_LOCUS4855</name>
</gene>
<proteinExistence type="predicted"/>